<proteinExistence type="predicted"/>
<dbReference type="Pfam" id="PF16119">
    <property type="entry name" value="DUF4835"/>
    <property type="match status" value="1"/>
</dbReference>
<accession>A0A2U8QXK8</accession>
<feature type="signal peptide" evidence="1">
    <location>
        <begin position="1"/>
        <end position="20"/>
    </location>
</feature>
<keyword evidence="1" id="KW-0732">Signal</keyword>
<dbReference type="InterPro" id="IPR032274">
    <property type="entry name" value="DUF4835"/>
</dbReference>
<evidence type="ECO:0000313" key="3">
    <source>
        <dbReference type="Proteomes" id="UP000245429"/>
    </source>
</evidence>
<dbReference type="KEGG" id="fse:DI487_12155"/>
<dbReference type="Proteomes" id="UP000245429">
    <property type="component" value="Chromosome"/>
</dbReference>
<dbReference type="AlphaFoldDB" id="A0A2U8QXK8"/>
<protein>
    <submittedName>
        <fullName evidence="2">DUF4835 domain-containing protein</fullName>
    </submittedName>
</protein>
<dbReference type="RefSeq" id="WP_109569893.1">
    <property type="nucleotide sequence ID" value="NZ_CP029463.1"/>
</dbReference>
<reference evidence="2 3" key="1">
    <citation type="submission" date="2018-05" db="EMBL/GenBank/DDBJ databases">
        <title>Flavobacterium sp. MEBiC07310.</title>
        <authorList>
            <person name="Baek K."/>
        </authorList>
    </citation>
    <scope>NUCLEOTIDE SEQUENCE [LARGE SCALE GENOMIC DNA]</scope>
    <source>
        <strain evidence="2 3">MEBiC07310</strain>
    </source>
</reference>
<sequence>MRNVLRILVLVLGFISVSSAQELNATVSVNYQRMTDVNPQIFKNLETKVREFLNNTRFTDLNFEQHERIECNFFINVAEFNSNNIQATLQVQSSRPIYNSTYSSPVLNINDKDFGFQFLEYEQLVYDQNNFTSNLISVLAFYANIIIAVDRDTFEEKAGTKYLQSALAILNLAQPKGYKGWSQNENTNTNRYFLVSDMMSNTYEAFRKAMYEYHLLGLDTMAADQAKAKEEIGKAIETLSAIQSFRPNAFLTRVFFDAKVDEIVSVFSGGPNYNTVTLKETLNRISPLNSAKWSRIR</sequence>
<dbReference type="EMBL" id="CP029463">
    <property type="protein sequence ID" value="AWM14535.1"/>
    <property type="molecule type" value="Genomic_DNA"/>
</dbReference>
<keyword evidence="3" id="KW-1185">Reference proteome</keyword>
<organism evidence="2 3">
    <name type="scientific">Flavobacterium sediminis</name>
    <dbReference type="NCBI Taxonomy" id="2201181"/>
    <lineage>
        <taxon>Bacteria</taxon>
        <taxon>Pseudomonadati</taxon>
        <taxon>Bacteroidota</taxon>
        <taxon>Flavobacteriia</taxon>
        <taxon>Flavobacteriales</taxon>
        <taxon>Flavobacteriaceae</taxon>
        <taxon>Flavobacterium</taxon>
    </lineage>
</organism>
<feature type="chain" id="PRO_5016026748" evidence="1">
    <location>
        <begin position="21"/>
        <end position="297"/>
    </location>
</feature>
<evidence type="ECO:0000256" key="1">
    <source>
        <dbReference type="SAM" id="SignalP"/>
    </source>
</evidence>
<evidence type="ECO:0000313" key="2">
    <source>
        <dbReference type="EMBL" id="AWM14535.1"/>
    </source>
</evidence>
<dbReference type="OrthoDB" id="9773381at2"/>
<gene>
    <name evidence="2" type="ORF">DI487_12155</name>
</gene>
<name>A0A2U8QXK8_9FLAO</name>